<protein>
    <submittedName>
        <fullName evidence="1">Uncharacterized protein LOC105125143</fullName>
    </submittedName>
</protein>
<accession>A0A2P2M0F2</accession>
<dbReference type="AlphaFoldDB" id="A0A2P2M0F2"/>
<sequence length="39" mass="4161">MQLSRCSASHQLTSTSKRKLSIPWHVIGGSNCCRAASGT</sequence>
<evidence type="ECO:0000313" key="1">
    <source>
        <dbReference type="EMBL" id="MBX23704.1"/>
    </source>
</evidence>
<proteinExistence type="predicted"/>
<dbReference type="EMBL" id="GGEC01043220">
    <property type="protein sequence ID" value="MBX23704.1"/>
    <property type="molecule type" value="Transcribed_RNA"/>
</dbReference>
<name>A0A2P2M0F2_RHIMU</name>
<organism evidence="1">
    <name type="scientific">Rhizophora mucronata</name>
    <name type="common">Asiatic mangrove</name>
    <dbReference type="NCBI Taxonomy" id="61149"/>
    <lineage>
        <taxon>Eukaryota</taxon>
        <taxon>Viridiplantae</taxon>
        <taxon>Streptophyta</taxon>
        <taxon>Embryophyta</taxon>
        <taxon>Tracheophyta</taxon>
        <taxon>Spermatophyta</taxon>
        <taxon>Magnoliopsida</taxon>
        <taxon>eudicotyledons</taxon>
        <taxon>Gunneridae</taxon>
        <taxon>Pentapetalae</taxon>
        <taxon>rosids</taxon>
        <taxon>fabids</taxon>
        <taxon>Malpighiales</taxon>
        <taxon>Rhizophoraceae</taxon>
        <taxon>Rhizophora</taxon>
    </lineage>
</organism>
<reference evidence="1" key="1">
    <citation type="submission" date="2018-02" db="EMBL/GenBank/DDBJ databases">
        <title>Rhizophora mucronata_Transcriptome.</title>
        <authorList>
            <person name="Meera S.P."/>
            <person name="Sreeshan A."/>
            <person name="Augustine A."/>
        </authorList>
    </citation>
    <scope>NUCLEOTIDE SEQUENCE</scope>
    <source>
        <tissue evidence="1">Leaf</tissue>
    </source>
</reference>